<dbReference type="EMBL" id="JYDT01000011">
    <property type="protein sequence ID" value="KRY91820.1"/>
    <property type="molecule type" value="Genomic_DNA"/>
</dbReference>
<proteinExistence type="predicted"/>
<dbReference type="Proteomes" id="UP000054995">
    <property type="component" value="Unassembled WGS sequence"/>
</dbReference>
<accession>A0A0V1G149</accession>
<comment type="caution">
    <text evidence="1">The sequence shown here is derived from an EMBL/GenBank/DDBJ whole genome shotgun (WGS) entry which is preliminary data.</text>
</comment>
<dbReference type="AlphaFoldDB" id="A0A0V1G149"/>
<name>A0A0V1G149_TRIPS</name>
<reference evidence="1 2" key="1">
    <citation type="submission" date="2015-01" db="EMBL/GenBank/DDBJ databases">
        <title>Evolution of Trichinella species and genotypes.</title>
        <authorList>
            <person name="Korhonen P.K."/>
            <person name="Edoardo P."/>
            <person name="Giuseppe L.R."/>
            <person name="Gasser R.B."/>
        </authorList>
    </citation>
    <scope>NUCLEOTIDE SEQUENCE [LARGE SCALE GENOMIC DNA]</scope>
    <source>
        <strain evidence="1">ISS470</strain>
    </source>
</reference>
<gene>
    <name evidence="1" type="ORF">T4D_11058</name>
</gene>
<protein>
    <submittedName>
        <fullName evidence="1">Uncharacterized protein</fullName>
    </submittedName>
</protein>
<evidence type="ECO:0000313" key="2">
    <source>
        <dbReference type="Proteomes" id="UP000054995"/>
    </source>
</evidence>
<sequence>MKIIYSRELHLLTIVDIYDCVRLQLMNILSAVTLCMALFNVPLCSYQVDVILPIDHMLRAVLEQNYIKSKSTVFKMNDLECLHMACLKAEIEIK</sequence>
<evidence type="ECO:0000313" key="1">
    <source>
        <dbReference type="EMBL" id="KRY91820.1"/>
    </source>
</evidence>
<keyword evidence="2" id="KW-1185">Reference proteome</keyword>
<organism evidence="1 2">
    <name type="scientific">Trichinella pseudospiralis</name>
    <name type="common">Parasitic roundworm</name>
    <dbReference type="NCBI Taxonomy" id="6337"/>
    <lineage>
        <taxon>Eukaryota</taxon>
        <taxon>Metazoa</taxon>
        <taxon>Ecdysozoa</taxon>
        <taxon>Nematoda</taxon>
        <taxon>Enoplea</taxon>
        <taxon>Dorylaimia</taxon>
        <taxon>Trichinellida</taxon>
        <taxon>Trichinellidae</taxon>
        <taxon>Trichinella</taxon>
    </lineage>
</organism>